<evidence type="ECO:0000259" key="2">
    <source>
        <dbReference type="Pfam" id="PF07035"/>
    </source>
</evidence>
<comment type="caution">
    <text evidence="4">The sequence shown here is derived from an EMBL/GenBank/DDBJ whole genome shotgun (WGS) entry which is preliminary data.</text>
</comment>
<name>A0AAV2TNZ8_CALDB</name>
<feature type="region of interest" description="Disordered" evidence="1">
    <location>
        <begin position="455"/>
        <end position="491"/>
    </location>
</feature>
<accession>A0AAV2TNZ8</accession>
<dbReference type="GO" id="GO:0035658">
    <property type="term" value="C:Mon1-Ccz1 complex"/>
    <property type="evidence" value="ECO:0007669"/>
    <property type="project" value="InterPro"/>
</dbReference>
<sequence>MGTEVYFAFLSEKPTIFEPISSINSVFFDEANQQVFTLRSRGTMGVNVKSPDQGEALNFRIDDRGDVLSIKFSLGNQVLGIQRNLKSLDFLNFTDNIPAGAEYSQACKGKGAKIIGFVWTGPTEILYITNEQLELYQVCPAKRSLRLLKQITLACHWFLWDSASRVLIASSGPKGCTMNLFHAKAPGTVNKLCKFELSVDPVDGDTDSDTAVLPRRNCLLSTVYNNLYFLFLRRARVPTDALTRKIYLYRLKPCGSARLTDVLLVPLDGPVALSFVDNLVLVHNQAVKVTLVYDISVRAEMKDSVLYHRPVISPKSIAPYSLASSTVPSLSSNLGAQVPIELYSPNWVINLPNIIIDGSLGCLWTLKIDNRNVPLLIEKRAYMVDFLLNRVDTKQILLNYCSSLAVEAVKEAMSQTESTQVDYSFNPRGLNERLDIFAYMFKRFGELLGQPERKSSRQIKGISSSAAPSLPSASQVESKEETGASQLSSAGKPALEADEYFVTPCTRRYTVDQNEVYEHVFLSAQGNENANVRRFFYAVLVEYIRSLVEHDIPVDHSLYELLLGIIARLGDYAQLSYCIQSRFLADSKPIALQLLALETVYPTAGQLAMDMLKRLNFSNEELLDVLLLKNKPLEALRLCQSRPHLLQDKGLARRILKVAQGHEGQLTFFAAFRFFELLNLRTRNDPKFQPDDDCDEFVKRFVEVYGESALLSFRLNSGA</sequence>
<dbReference type="EMBL" id="CAXLJL010000467">
    <property type="protein sequence ID" value="CAL5137999.1"/>
    <property type="molecule type" value="Genomic_DNA"/>
</dbReference>
<dbReference type="GO" id="GO:0005765">
    <property type="term" value="C:lysosomal membrane"/>
    <property type="evidence" value="ECO:0007669"/>
    <property type="project" value="TreeGrafter"/>
</dbReference>
<feature type="compositionally biased region" description="Low complexity" evidence="1">
    <location>
        <begin position="463"/>
        <end position="474"/>
    </location>
</feature>
<dbReference type="InterPro" id="IPR049040">
    <property type="entry name" value="RMC1_N"/>
</dbReference>
<dbReference type="AlphaFoldDB" id="A0AAV2TNZ8"/>
<dbReference type="PANTHER" id="PTHR12897">
    <property type="entry name" value="COLON CANCER-ASSOCIATED PROTEIN MIC1"/>
    <property type="match status" value="1"/>
</dbReference>
<evidence type="ECO:0000259" key="3">
    <source>
        <dbReference type="Pfam" id="PF21029"/>
    </source>
</evidence>
<dbReference type="Proteomes" id="UP001497525">
    <property type="component" value="Unassembled WGS sequence"/>
</dbReference>
<feature type="domain" description="Mic1" evidence="2">
    <location>
        <begin position="456"/>
        <end position="690"/>
    </location>
</feature>
<dbReference type="Pfam" id="PF21029">
    <property type="entry name" value="RMC1_N"/>
    <property type="match status" value="1"/>
</dbReference>
<protein>
    <recommendedName>
        <fullName evidence="6">Mic1 domain-containing protein</fullName>
    </recommendedName>
</protein>
<dbReference type="Pfam" id="PF07035">
    <property type="entry name" value="RMC1_C"/>
    <property type="match status" value="1"/>
</dbReference>
<evidence type="ECO:0000313" key="4">
    <source>
        <dbReference type="EMBL" id="CAL5137999.1"/>
    </source>
</evidence>
<evidence type="ECO:0000313" key="5">
    <source>
        <dbReference type="Proteomes" id="UP001497525"/>
    </source>
</evidence>
<dbReference type="InterPro" id="IPR040371">
    <property type="entry name" value="RMC1"/>
</dbReference>
<dbReference type="PANTHER" id="PTHR12897:SF4">
    <property type="entry name" value="REGULATOR OF MON1-CCZ1 COMPLEX"/>
    <property type="match status" value="1"/>
</dbReference>
<evidence type="ECO:0000256" key="1">
    <source>
        <dbReference type="SAM" id="MobiDB-lite"/>
    </source>
</evidence>
<reference evidence="4" key="1">
    <citation type="submission" date="2024-06" db="EMBL/GenBank/DDBJ databases">
        <authorList>
            <person name="Liu X."/>
            <person name="Lenzi L."/>
            <person name="Haldenby T S."/>
            <person name="Uol C."/>
        </authorList>
    </citation>
    <scope>NUCLEOTIDE SEQUENCE</scope>
</reference>
<dbReference type="InterPro" id="IPR009755">
    <property type="entry name" value="RMC1_C"/>
</dbReference>
<feature type="domain" description="Regulator of MON1-CCZ1 complex N-terminal" evidence="3">
    <location>
        <begin position="26"/>
        <end position="145"/>
    </location>
</feature>
<dbReference type="GO" id="GO:0031902">
    <property type="term" value="C:late endosome membrane"/>
    <property type="evidence" value="ECO:0007669"/>
    <property type="project" value="TreeGrafter"/>
</dbReference>
<proteinExistence type="predicted"/>
<dbReference type="GO" id="GO:0010506">
    <property type="term" value="P:regulation of autophagy"/>
    <property type="evidence" value="ECO:0007669"/>
    <property type="project" value="InterPro"/>
</dbReference>
<evidence type="ECO:0008006" key="6">
    <source>
        <dbReference type="Google" id="ProtNLM"/>
    </source>
</evidence>
<gene>
    <name evidence="4" type="ORF">CDAUBV1_LOCUS12516</name>
</gene>
<organism evidence="4 5">
    <name type="scientific">Calicophoron daubneyi</name>
    <name type="common">Rumen fluke</name>
    <name type="synonym">Paramphistomum daubneyi</name>
    <dbReference type="NCBI Taxonomy" id="300641"/>
    <lineage>
        <taxon>Eukaryota</taxon>
        <taxon>Metazoa</taxon>
        <taxon>Spiralia</taxon>
        <taxon>Lophotrochozoa</taxon>
        <taxon>Platyhelminthes</taxon>
        <taxon>Trematoda</taxon>
        <taxon>Digenea</taxon>
        <taxon>Plagiorchiida</taxon>
        <taxon>Pronocephalata</taxon>
        <taxon>Paramphistomoidea</taxon>
        <taxon>Paramphistomidae</taxon>
        <taxon>Calicophoron</taxon>
    </lineage>
</organism>